<proteinExistence type="predicted"/>
<evidence type="ECO:0000256" key="1">
    <source>
        <dbReference type="ARBA" id="ARBA00093634"/>
    </source>
</evidence>
<dbReference type="GO" id="GO:0051082">
    <property type="term" value="F:unfolded protein binding"/>
    <property type="evidence" value="ECO:0007669"/>
    <property type="project" value="TreeGrafter"/>
</dbReference>
<dbReference type="RefSeq" id="XP_007912976.1">
    <property type="nucleotide sequence ID" value="XM_007914785.1"/>
</dbReference>
<keyword evidence="4" id="KW-1185">Reference proteome</keyword>
<dbReference type="HOGENOM" id="CLU_057721_2_0_1"/>
<dbReference type="KEGG" id="tmn:UCRPA7_2213"/>
<dbReference type="eggNOG" id="ENOG502S6WS">
    <property type="taxonomic scope" value="Eukaryota"/>
</dbReference>
<accession>R8BS76</accession>
<name>R8BS76_PHAM7</name>
<protein>
    <recommendedName>
        <fullName evidence="1">Vacuolar ATPase assembly protein VMA22</fullName>
    </recommendedName>
</protein>
<dbReference type="AlphaFoldDB" id="R8BS76"/>
<dbReference type="EMBL" id="KB932928">
    <property type="protein sequence ID" value="EOO02217.1"/>
    <property type="molecule type" value="Genomic_DNA"/>
</dbReference>
<dbReference type="GeneID" id="19322439"/>
<feature type="compositionally biased region" description="Basic and acidic residues" evidence="2">
    <location>
        <begin position="186"/>
        <end position="198"/>
    </location>
</feature>
<reference evidence="4" key="1">
    <citation type="journal article" date="2013" name="Genome Announc.">
        <title>Draft genome sequence of the ascomycete Phaeoacremonium aleophilum strain UCR-PA7, a causal agent of the esca disease complex in grapevines.</title>
        <authorList>
            <person name="Blanco-Ulate B."/>
            <person name="Rolshausen P."/>
            <person name="Cantu D."/>
        </authorList>
    </citation>
    <scope>NUCLEOTIDE SEQUENCE [LARGE SCALE GENOMIC DNA]</scope>
    <source>
        <strain evidence="4">UCR-PA7</strain>
    </source>
</reference>
<dbReference type="Proteomes" id="UP000014074">
    <property type="component" value="Unassembled WGS sequence"/>
</dbReference>
<dbReference type="InterPro" id="IPR040357">
    <property type="entry name" value="Vma22/CCDC115"/>
</dbReference>
<feature type="region of interest" description="Disordered" evidence="2">
    <location>
        <begin position="176"/>
        <end position="198"/>
    </location>
</feature>
<feature type="compositionally biased region" description="Basic and acidic residues" evidence="2">
    <location>
        <begin position="114"/>
        <end position="126"/>
    </location>
</feature>
<dbReference type="GO" id="GO:1990871">
    <property type="term" value="C:Vma12-Vma22 assembly complex"/>
    <property type="evidence" value="ECO:0007669"/>
    <property type="project" value="TreeGrafter"/>
</dbReference>
<dbReference type="GO" id="GO:0070072">
    <property type="term" value="P:vacuolar proton-transporting V-type ATPase complex assembly"/>
    <property type="evidence" value="ECO:0007669"/>
    <property type="project" value="InterPro"/>
</dbReference>
<evidence type="ECO:0000256" key="2">
    <source>
        <dbReference type="SAM" id="MobiDB-lite"/>
    </source>
</evidence>
<dbReference type="PANTHER" id="PTHR31996">
    <property type="entry name" value="COILED-COIL DOMAIN-CONTAINING PROTEIN 115"/>
    <property type="match status" value="1"/>
</dbReference>
<dbReference type="PANTHER" id="PTHR31996:SF2">
    <property type="entry name" value="COILED-COIL DOMAIN-CONTAINING PROTEIN 115"/>
    <property type="match status" value="1"/>
</dbReference>
<dbReference type="OrthoDB" id="408631at2759"/>
<feature type="region of interest" description="Disordered" evidence="2">
    <location>
        <begin position="101"/>
        <end position="127"/>
    </location>
</feature>
<gene>
    <name evidence="3" type="ORF">UCRPA7_2213</name>
</gene>
<dbReference type="Pfam" id="PF21730">
    <property type="entry name" value="Vma22_CCDC115"/>
    <property type="match status" value="1"/>
</dbReference>
<organism evidence="3 4">
    <name type="scientific">Phaeoacremonium minimum (strain UCR-PA7)</name>
    <name type="common">Esca disease fungus</name>
    <name type="synonym">Togninia minima</name>
    <dbReference type="NCBI Taxonomy" id="1286976"/>
    <lineage>
        <taxon>Eukaryota</taxon>
        <taxon>Fungi</taxon>
        <taxon>Dikarya</taxon>
        <taxon>Ascomycota</taxon>
        <taxon>Pezizomycotina</taxon>
        <taxon>Sordariomycetes</taxon>
        <taxon>Sordariomycetidae</taxon>
        <taxon>Togniniales</taxon>
        <taxon>Togniniaceae</taxon>
        <taxon>Phaeoacremonium</taxon>
    </lineage>
</organism>
<evidence type="ECO:0000313" key="3">
    <source>
        <dbReference type="EMBL" id="EOO02217.1"/>
    </source>
</evidence>
<evidence type="ECO:0000313" key="4">
    <source>
        <dbReference type="Proteomes" id="UP000014074"/>
    </source>
</evidence>
<sequence>MSACLLLHKTKFIMAHLDIDLLLERYLTLVDEYTKLRSKLNQLQVDIYQNIARANYSAERGIRYGPDLYDERMQAVRQLNIAVGEDNVPSFEIGLSQAEVTDDVKSDSQSNDDGQEKPTQKPKDPLRWFGVLTPMPLRVAQKEAIEAVEDIVPKLVSINAEMIEVEIQVRRQKKRRAKTEAIAMKQRGEEVTRSEVEA</sequence>